<gene>
    <name evidence="1" type="ORF">MRB53_018172</name>
</gene>
<dbReference type="EMBL" id="CM056813">
    <property type="protein sequence ID" value="KAJ8641478.1"/>
    <property type="molecule type" value="Genomic_DNA"/>
</dbReference>
<proteinExistence type="predicted"/>
<evidence type="ECO:0000313" key="2">
    <source>
        <dbReference type="Proteomes" id="UP001234297"/>
    </source>
</evidence>
<dbReference type="Proteomes" id="UP001234297">
    <property type="component" value="Chromosome 5"/>
</dbReference>
<organism evidence="1 2">
    <name type="scientific">Persea americana</name>
    <name type="common">Avocado</name>
    <dbReference type="NCBI Taxonomy" id="3435"/>
    <lineage>
        <taxon>Eukaryota</taxon>
        <taxon>Viridiplantae</taxon>
        <taxon>Streptophyta</taxon>
        <taxon>Embryophyta</taxon>
        <taxon>Tracheophyta</taxon>
        <taxon>Spermatophyta</taxon>
        <taxon>Magnoliopsida</taxon>
        <taxon>Magnoliidae</taxon>
        <taxon>Laurales</taxon>
        <taxon>Lauraceae</taxon>
        <taxon>Persea</taxon>
    </lineage>
</organism>
<protein>
    <submittedName>
        <fullName evidence="1">Uncharacterized protein</fullName>
    </submittedName>
</protein>
<sequence>MKPSNYNIEKKTSSKPIEQLWQKSGSCPEGTIPIARTRKSDLLRKISLEDSAPAIVESDNGGCYNLLCPGFVQTNSQIQLGSLISPLSVYGGRQYFIKVKLHKDKENDHWWFDYQDQPVGYWPGSLFRNMATIANLIEWGGQVWNTKPGGRHTNTEMGSSHFPKEHYGKAAFFDECLYESAFYKTEAPTIFPIKATSPSCYDIAELRPDYKKQGANFLFGGPGGVGCDEK</sequence>
<comment type="caution">
    <text evidence="1">The sequence shown here is derived from an EMBL/GenBank/DDBJ whole genome shotgun (WGS) entry which is preliminary data.</text>
</comment>
<keyword evidence="2" id="KW-1185">Reference proteome</keyword>
<name>A0ACC2M7U9_PERAE</name>
<evidence type="ECO:0000313" key="1">
    <source>
        <dbReference type="EMBL" id="KAJ8641478.1"/>
    </source>
</evidence>
<reference evidence="1 2" key="1">
    <citation type="journal article" date="2022" name="Hortic Res">
        <title>A haplotype resolved chromosomal level avocado genome allows analysis of novel avocado genes.</title>
        <authorList>
            <person name="Nath O."/>
            <person name="Fletcher S.J."/>
            <person name="Hayward A."/>
            <person name="Shaw L.M."/>
            <person name="Masouleh A.K."/>
            <person name="Furtado A."/>
            <person name="Henry R.J."/>
            <person name="Mitter N."/>
        </authorList>
    </citation>
    <scope>NUCLEOTIDE SEQUENCE [LARGE SCALE GENOMIC DNA]</scope>
    <source>
        <strain evidence="2">cv. Hass</strain>
    </source>
</reference>
<accession>A0ACC2M7U9</accession>